<dbReference type="InParanoid" id="A0A1S4J3J8"/>
<dbReference type="EnsemblMetazoa" id="CPIJ001067-RA">
    <property type="protein sequence ID" value="CPIJ001067-PA"/>
    <property type="gene ID" value="CPIJ001067"/>
</dbReference>
<organism evidence="3 4">
    <name type="scientific">Culex quinquefasciatus</name>
    <name type="common">Southern house mosquito</name>
    <name type="synonym">Culex pungens</name>
    <dbReference type="NCBI Taxonomy" id="7176"/>
    <lineage>
        <taxon>Eukaryota</taxon>
        <taxon>Metazoa</taxon>
        <taxon>Ecdysozoa</taxon>
        <taxon>Arthropoda</taxon>
        <taxon>Hexapoda</taxon>
        <taxon>Insecta</taxon>
        <taxon>Pterygota</taxon>
        <taxon>Neoptera</taxon>
        <taxon>Endopterygota</taxon>
        <taxon>Diptera</taxon>
        <taxon>Nematocera</taxon>
        <taxon>Culicoidea</taxon>
        <taxon>Culicidae</taxon>
        <taxon>Culicinae</taxon>
        <taxon>Culicini</taxon>
        <taxon>Culex</taxon>
        <taxon>Culex</taxon>
    </lineage>
</organism>
<dbReference type="GO" id="GO:0043240">
    <property type="term" value="C:Fanconi anaemia nuclear complex"/>
    <property type="evidence" value="ECO:0007669"/>
    <property type="project" value="InterPro"/>
</dbReference>
<dbReference type="InterPro" id="IPR013083">
    <property type="entry name" value="Znf_RING/FYVE/PHD"/>
</dbReference>
<dbReference type="SMART" id="SM01197">
    <property type="entry name" value="FANCL_C"/>
    <property type="match status" value="1"/>
</dbReference>
<dbReference type="InterPro" id="IPR044037">
    <property type="entry name" value="FANCL_d3"/>
</dbReference>
<dbReference type="InterPro" id="IPR026850">
    <property type="entry name" value="FANCL_C"/>
</dbReference>
<keyword evidence="2" id="KW-0862">Zinc</keyword>
<dbReference type="Proteomes" id="UP000002320">
    <property type="component" value="Unassembled WGS sequence"/>
</dbReference>
<dbReference type="PROSITE" id="PS50089">
    <property type="entry name" value="ZF_RING_2"/>
    <property type="match status" value="1"/>
</dbReference>
<protein>
    <submittedName>
        <fullName evidence="3">Uncharacterized protein</fullName>
    </submittedName>
</protein>
<dbReference type="Pfam" id="PF18891">
    <property type="entry name" value="FANCL_d3"/>
    <property type="match status" value="1"/>
</dbReference>
<dbReference type="InterPro" id="IPR026848">
    <property type="entry name" value="Fancl"/>
</dbReference>
<evidence type="ECO:0000256" key="1">
    <source>
        <dbReference type="ARBA" id="ARBA00022771"/>
    </source>
</evidence>
<evidence type="ECO:0000256" key="2">
    <source>
        <dbReference type="ARBA" id="ARBA00022833"/>
    </source>
</evidence>
<dbReference type="Gene3D" id="3.30.40.10">
    <property type="entry name" value="Zinc/RING finger domain, C3HC4 (zinc finger)"/>
    <property type="match status" value="1"/>
</dbReference>
<dbReference type="VEuPathDB" id="VectorBase:CPIJ001067"/>
<evidence type="ECO:0000313" key="3">
    <source>
        <dbReference type="EnsemblMetazoa" id="CPIJ001067-PA"/>
    </source>
</evidence>
<evidence type="ECO:0000313" key="4">
    <source>
        <dbReference type="Proteomes" id="UP000002320"/>
    </source>
</evidence>
<dbReference type="Gene3D" id="3.10.110.20">
    <property type="entry name" value="RWD domain-like"/>
    <property type="match status" value="1"/>
</dbReference>
<keyword evidence="1" id="KW-0863">Zinc-finger</keyword>
<dbReference type="VEuPathDB" id="VectorBase:CQUJHB001315"/>
<dbReference type="PANTHER" id="PTHR13206:SF0">
    <property type="entry name" value="E3 UBIQUITIN-PROTEIN LIGASE FANCL"/>
    <property type="match status" value="1"/>
</dbReference>
<keyword evidence="4" id="KW-1185">Reference proteome</keyword>
<reference evidence="3" key="1">
    <citation type="submission" date="2020-05" db="UniProtKB">
        <authorList>
            <consortium name="EnsemblMetazoa"/>
        </authorList>
    </citation>
    <scope>IDENTIFICATION</scope>
    <source>
        <strain evidence="3">JHB</strain>
    </source>
</reference>
<dbReference type="AlphaFoldDB" id="A0A1S4J3J8"/>
<name>A0A1S4J3J8_CULQU</name>
<dbReference type="GO" id="GO:0006513">
    <property type="term" value="P:protein monoubiquitination"/>
    <property type="evidence" value="ECO:0007669"/>
    <property type="project" value="TreeGrafter"/>
</dbReference>
<dbReference type="InterPro" id="IPR001841">
    <property type="entry name" value="Znf_RING"/>
</dbReference>
<dbReference type="OrthoDB" id="10263265at2759"/>
<keyword evidence="1" id="KW-0479">Metal-binding</keyword>
<dbReference type="GO" id="GO:0008270">
    <property type="term" value="F:zinc ion binding"/>
    <property type="evidence" value="ECO:0007669"/>
    <property type="project" value="UniProtKB-KW"/>
</dbReference>
<dbReference type="GO" id="GO:0036297">
    <property type="term" value="P:interstrand cross-link repair"/>
    <property type="evidence" value="ECO:0007669"/>
    <property type="project" value="InterPro"/>
</dbReference>
<dbReference type="Gene3D" id="3.30.457.30">
    <property type="match status" value="1"/>
</dbReference>
<dbReference type="InterPro" id="IPR043003">
    <property type="entry name" value="FANCL_d3_sf"/>
</dbReference>
<dbReference type="GO" id="GO:0061630">
    <property type="term" value="F:ubiquitin protein ligase activity"/>
    <property type="evidence" value="ECO:0007669"/>
    <property type="project" value="TreeGrafter"/>
</dbReference>
<dbReference type="FunCoup" id="A0A1S4J3J8">
    <property type="interactions" value="603"/>
</dbReference>
<dbReference type="PANTHER" id="PTHR13206">
    <property type="entry name" value="UBIQUITIN LIGASE PROTEIN PHF9 FANCONI ANEMIA GROUP L PROTEIN"/>
    <property type="match status" value="1"/>
</dbReference>
<accession>A0A1S4J3J8</accession>
<dbReference type="Pfam" id="PF11793">
    <property type="entry name" value="FANCL_C"/>
    <property type="match status" value="1"/>
</dbReference>
<proteinExistence type="predicted"/>
<dbReference type="SUPFAM" id="SSF57850">
    <property type="entry name" value="RING/U-box"/>
    <property type="match status" value="1"/>
</dbReference>
<sequence length="366" mass="41902">MSLFCDAKFKFLQNHPFIAEIEENCFVGYVAGRFKLQIILPDFPQLDNMKIAVFDALQLVNTEEVSKNGSLDEYMENLINFLTGRTTPPAKESNPDASAILAILSQLEQLKKEHHCQVHINSSLSQLKLSRFKGDDQHFLELARASETTFSVISHSLPDLGSSVELFMYPAAPEAHTTQFVRVLEQLEEFYSNLNTLDQLCYVVDPTEVDTRLTWRIIKFSQKVFLKISLHPLQPSSIEVAFIGPTDEIELLREQYNGKLEDWDPDSDVYTNMLRIFEIMSFPMRTDDEADAIDCGICMSHRDERGKIPIVSCDNEKCSLVFHIDCMKQWFLSLKESKTFFAISIGTCPYCKQKLSSSFDMLLRCL</sequence>